<dbReference type="Pfam" id="PF11095">
    <property type="entry name" value="Gemin7"/>
    <property type="match status" value="1"/>
</dbReference>
<protein>
    <submittedName>
        <fullName evidence="2">Aste57867_21230 protein</fullName>
    </submittedName>
</protein>
<dbReference type="GO" id="GO:0034719">
    <property type="term" value="C:SMN-Sm protein complex"/>
    <property type="evidence" value="ECO:0007669"/>
    <property type="project" value="InterPro"/>
</dbReference>
<evidence type="ECO:0000313" key="1">
    <source>
        <dbReference type="EMBL" id="KAF0687010.1"/>
    </source>
</evidence>
<dbReference type="EMBL" id="CAADRA010006988">
    <property type="protein sequence ID" value="VFT97902.1"/>
    <property type="molecule type" value="Genomic_DNA"/>
</dbReference>
<evidence type="ECO:0000313" key="2">
    <source>
        <dbReference type="EMBL" id="VFT97902.1"/>
    </source>
</evidence>
<dbReference type="Gene3D" id="2.30.30.100">
    <property type="match status" value="1"/>
</dbReference>
<gene>
    <name evidence="2" type="primary">Aste57867_21230</name>
    <name evidence="1" type="ORF">As57867_021162</name>
    <name evidence="2" type="ORF">ASTE57867_21230</name>
</gene>
<evidence type="ECO:0000313" key="3">
    <source>
        <dbReference type="Proteomes" id="UP000332933"/>
    </source>
</evidence>
<organism evidence="2 3">
    <name type="scientific">Aphanomyces stellatus</name>
    <dbReference type="NCBI Taxonomy" id="120398"/>
    <lineage>
        <taxon>Eukaryota</taxon>
        <taxon>Sar</taxon>
        <taxon>Stramenopiles</taxon>
        <taxon>Oomycota</taxon>
        <taxon>Saprolegniomycetes</taxon>
        <taxon>Saprolegniales</taxon>
        <taxon>Verrucalvaceae</taxon>
        <taxon>Aphanomyces</taxon>
    </lineage>
</organism>
<sequence length="86" mass="9553">MEANRWKSLRYYGAIQEKHAVITLTKGAVVEGTIGSLNGRQTLLGVLEMKTPLGVYPRAVVKQSDIQSWEVDLNANEVYAMLKTTT</sequence>
<dbReference type="OrthoDB" id="70763at2759"/>
<proteinExistence type="predicted"/>
<reference evidence="1" key="2">
    <citation type="submission" date="2019-06" db="EMBL/GenBank/DDBJ databases">
        <title>Genomics analysis of Aphanomyces spp. identifies a new class of oomycete effector associated with host adaptation.</title>
        <authorList>
            <person name="Gaulin E."/>
        </authorList>
    </citation>
    <scope>NUCLEOTIDE SEQUENCE</scope>
    <source>
        <strain evidence="1">CBS 578.67</strain>
    </source>
</reference>
<accession>A0A485LLM1</accession>
<dbReference type="AlphaFoldDB" id="A0A485LLM1"/>
<name>A0A485LLM1_9STRA</name>
<dbReference type="EMBL" id="VJMH01006962">
    <property type="protein sequence ID" value="KAF0687010.1"/>
    <property type="molecule type" value="Genomic_DNA"/>
</dbReference>
<keyword evidence="3" id="KW-1185">Reference proteome</keyword>
<dbReference type="InterPro" id="IPR020338">
    <property type="entry name" value="SMN_gemin7"/>
</dbReference>
<dbReference type="Proteomes" id="UP000332933">
    <property type="component" value="Unassembled WGS sequence"/>
</dbReference>
<reference evidence="2 3" key="1">
    <citation type="submission" date="2019-03" db="EMBL/GenBank/DDBJ databases">
        <authorList>
            <person name="Gaulin E."/>
            <person name="Dumas B."/>
        </authorList>
    </citation>
    <scope>NUCLEOTIDE SEQUENCE [LARGE SCALE GENOMIC DNA]</scope>
    <source>
        <strain evidence="2">CBS 568.67</strain>
    </source>
</reference>